<name>A0A840G115_RHOTE</name>
<reference evidence="3 4" key="1">
    <citation type="submission" date="2020-08" db="EMBL/GenBank/DDBJ databases">
        <title>Genome sequencing of Purple Non-Sulfur Bacteria from various extreme environments.</title>
        <authorList>
            <person name="Mayer M."/>
        </authorList>
    </citation>
    <scope>NUCLEOTIDE SEQUENCE [LARGE SCALE GENOMIC DNA]</scope>
    <source>
        <strain evidence="3 4">2761</strain>
    </source>
</reference>
<feature type="coiled-coil region" evidence="1">
    <location>
        <begin position="27"/>
        <end position="68"/>
    </location>
</feature>
<dbReference type="AlphaFoldDB" id="A0A840G115"/>
<dbReference type="PANTHER" id="PTHR36508">
    <property type="entry name" value="PROTEIN SLYX"/>
    <property type="match status" value="1"/>
</dbReference>
<feature type="compositionally biased region" description="Low complexity" evidence="2">
    <location>
        <begin position="78"/>
        <end position="89"/>
    </location>
</feature>
<feature type="compositionally biased region" description="Basic and acidic residues" evidence="2">
    <location>
        <begin position="90"/>
        <end position="99"/>
    </location>
</feature>
<evidence type="ECO:0000313" key="4">
    <source>
        <dbReference type="Proteomes" id="UP000587070"/>
    </source>
</evidence>
<evidence type="ECO:0000256" key="1">
    <source>
        <dbReference type="SAM" id="Coils"/>
    </source>
</evidence>
<evidence type="ECO:0000256" key="2">
    <source>
        <dbReference type="SAM" id="MobiDB-lite"/>
    </source>
</evidence>
<sequence>MKDTQENVVPAQAAVADHSPAAGSDGLEAVSERIADLEIRLAATEDLVETLNLELFRQQQQLDLLQGQLRHLHRQMSNTAEANAAGAPRNARDEIPPHY</sequence>
<comment type="caution">
    <text evidence="3">The sequence shown here is derived from an EMBL/GenBank/DDBJ whole genome shotgun (WGS) entry which is preliminary data.</text>
</comment>
<dbReference type="Pfam" id="PF04102">
    <property type="entry name" value="SlyX"/>
    <property type="match status" value="1"/>
</dbReference>
<evidence type="ECO:0000313" key="3">
    <source>
        <dbReference type="EMBL" id="MBB4247924.1"/>
    </source>
</evidence>
<organism evidence="3 4">
    <name type="scientific">Rhodocyclus tenuis</name>
    <name type="common">Rhodospirillum tenue</name>
    <dbReference type="NCBI Taxonomy" id="1066"/>
    <lineage>
        <taxon>Bacteria</taxon>
        <taxon>Pseudomonadati</taxon>
        <taxon>Pseudomonadota</taxon>
        <taxon>Betaproteobacteria</taxon>
        <taxon>Rhodocyclales</taxon>
        <taxon>Rhodocyclaceae</taxon>
        <taxon>Rhodocyclus</taxon>
    </lineage>
</organism>
<dbReference type="InterPro" id="IPR007236">
    <property type="entry name" value="SlyX"/>
</dbReference>
<accession>A0A840G115</accession>
<protein>
    <submittedName>
        <fullName evidence="3">SlyX protein</fullName>
    </submittedName>
</protein>
<proteinExistence type="predicted"/>
<dbReference type="EMBL" id="JACIGE010000008">
    <property type="protein sequence ID" value="MBB4247924.1"/>
    <property type="molecule type" value="Genomic_DNA"/>
</dbReference>
<keyword evidence="4" id="KW-1185">Reference proteome</keyword>
<dbReference type="PANTHER" id="PTHR36508:SF1">
    <property type="entry name" value="PROTEIN SLYX"/>
    <property type="match status" value="1"/>
</dbReference>
<keyword evidence="1" id="KW-0175">Coiled coil</keyword>
<gene>
    <name evidence="3" type="ORF">GGD90_002310</name>
</gene>
<dbReference type="Proteomes" id="UP000587070">
    <property type="component" value="Unassembled WGS sequence"/>
</dbReference>
<dbReference type="RefSeq" id="WP_228273735.1">
    <property type="nucleotide sequence ID" value="NZ_JACIGE010000008.1"/>
</dbReference>
<feature type="region of interest" description="Disordered" evidence="2">
    <location>
        <begin position="1"/>
        <end position="24"/>
    </location>
</feature>
<feature type="region of interest" description="Disordered" evidence="2">
    <location>
        <begin position="77"/>
        <end position="99"/>
    </location>
</feature>